<dbReference type="GO" id="GO:0046872">
    <property type="term" value="F:metal ion binding"/>
    <property type="evidence" value="ECO:0007669"/>
    <property type="project" value="UniProtKB-KW"/>
</dbReference>
<keyword evidence="5 13" id="KW-0808">Transferase</keyword>
<dbReference type="CDD" id="cd01648">
    <property type="entry name" value="TERT"/>
    <property type="match status" value="1"/>
</dbReference>
<reference evidence="15 16" key="1">
    <citation type="submission" date="2020-12" db="EMBL/GenBank/DDBJ databases">
        <title>Effect of drift, selection, and recombination on the evolution of hybrid genomes in Candida yeast pathogens.</title>
        <authorList>
            <person name="Mixao V."/>
            <person name="Ksiezopolska E."/>
            <person name="Saus E."/>
            <person name="Boekhout T."/>
            <person name="Gacser A."/>
            <person name="Gabaldon T."/>
        </authorList>
    </citation>
    <scope>NUCLEOTIDE SEQUENCE [LARGE SCALE GENOMIC DNA]</scope>
    <source>
        <strain evidence="15 16">BP57</strain>
    </source>
</reference>
<keyword evidence="6 13" id="KW-0548">Nucleotidyltransferase</keyword>
<dbReference type="EMBL" id="JAEOAQ010000007">
    <property type="protein sequence ID" value="KAG5417536.1"/>
    <property type="molecule type" value="Genomic_DNA"/>
</dbReference>
<dbReference type="GO" id="GO:0042162">
    <property type="term" value="F:telomeric DNA binding"/>
    <property type="evidence" value="ECO:0007669"/>
    <property type="project" value="TreeGrafter"/>
</dbReference>
<comment type="function">
    <text evidence="13">Telomerase is a ribonucleoprotein enzyme essential for the replication of chromosome termini in most eukaryotes. It elongates telomeres. It is a reverse transcriptase that adds simple sequence repeats to chromosome ends by copying a template sequence within the RNA component of the enzyme.</text>
</comment>
<keyword evidence="7 13" id="KW-0479">Metal-binding</keyword>
<evidence type="ECO:0000256" key="11">
    <source>
        <dbReference type="ARBA" id="ARBA00023242"/>
    </source>
</evidence>
<dbReference type="OrthoDB" id="289721at2759"/>
<evidence type="ECO:0000256" key="9">
    <source>
        <dbReference type="ARBA" id="ARBA00022895"/>
    </source>
</evidence>
<dbReference type="GO" id="GO:0007004">
    <property type="term" value="P:telomere maintenance via telomerase"/>
    <property type="evidence" value="ECO:0007669"/>
    <property type="project" value="TreeGrafter"/>
</dbReference>
<dbReference type="Gene3D" id="1.10.132.70">
    <property type="match status" value="1"/>
</dbReference>
<evidence type="ECO:0000256" key="6">
    <source>
        <dbReference type="ARBA" id="ARBA00022695"/>
    </source>
</evidence>
<dbReference type="PANTHER" id="PTHR12066:SF0">
    <property type="entry name" value="TELOMERASE REVERSE TRANSCRIPTASE"/>
    <property type="match status" value="1"/>
</dbReference>
<keyword evidence="4 13" id="KW-0158">Chromosome</keyword>
<dbReference type="GeneID" id="93653801"/>
<dbReference type="EC" id="2.7.7.49" evidence="2 13"/>
<evidence type="ECO:0000256" key="1">
    <source>
        <dbReference type="ARBA" id="ARBA00008001"/>
    </source>
</evidence>
<dbReference type="InterPro" id="IPR003545">
    <property type="entry name" value="Telomerase_RT"/>
</dbReference>
<keyword evidence="16" id="KW-1185">Reference proteome</keyword>
<dbReference type="Proteomes" id="UP000669133">
    <property type="component" value="Unassembled WGS sequence"/>
</dbReference>
<evidence type="ECO:0000256" key="12">
    <source>
        <dbReference type="ARBA" id="ARBA00048173"/>
    </source>
</evidence>
<gene>
    <name evidence="15" type="ORF">I9W82_005172</name>
</gene>
<dbReference type="PRINTS" id="PR01365">
    <property type="entry name" value="TELOMERASERT"/>
</dbReference>
<evidence type="ECO:0000256" key="8">
    <source>
        <dbReference type="ARBA" id="ARBA00022842"/>
    </source>
</evidence>
<evidence type="ECO:0000313" key="16">
    <source>
        <dbReference type="Proteomes" id="UP000669133"/>
    </source>
</evidence>
<protein>
    <recommendedName>
        <fullName evidence="3 13">Telomerase reverse transcriptase</fullName>
        <ecNumber evidence="2 13">2.7.7.49</ecNumber>
    </recommendedName>
    <alternativeName>
        <fullName evidence="13">Telomerase catalytic subunit</fullName>
    </alternativeName>
</protein>
<dbReference type="SMART" id="SM00975">
    <property type="entry name" value="Telomerase_RBD"/>
    <property type="match status" value="1"/>
</dbReference>
<comment type="catalytic activity">
    <reaction evidence="12 13">
        <text>DNA(n) + a 2'-deoxyribonucleoside 5'-triphosphate = DNA(n+1) + diphosphate</text>
        <dbReference type="Rhea" id="RHEA:22508"/>
        <dbReference type="Rhea" id="RHEA-COMP:17339"/>
        <dbReference type="Rhea" id="RHEA-COMP:17340"/>
        <dbReference type="ChEBI" id="CHEBI:33019"/>
        <dbReference type="ChEBI" id="CHEBI:61560"/>
        <dbReference type="ChEBI" id="CHEBI:173112"/>
        <dbReference type="EC" id="2.7.7.49"/>
    </reaction>
</comment>
<evidence type="ECO:0000256" key="4">
    <source>
        <dbReference type="ARBA" id="ARBA00022454"/>
    </source>
</evidence>
<evidence type="ECO:0000256" key="2">
    <source>
        <dbReference type="ARBA" id="ARBA00012493"/>
    </source>
</evidence>
<dbReference type="GO" id="GO:0070034">
    <property type="term" value="F:telomerase RNA binding"/>
    <property type="evidence" value="ECO:0007669"/>
    <property type="project" value="TreeGrafter"/>
</dbReference>
<feature type="domain" description="Reverse transcriptase" evidence="14">
    <location>
        <begin position="381"/>
        <end position="716"/>
    </location>
</feature>
<evidence type="ECO:0000256" key="7">
    <source>
        <dbReference type="ARBA" id="ARBA00022723"/>
    </source>
</evidence>
<accession>A0A8H7ZCQ0</accession>
<dbReference type="GO" id="GO:0003720">
    <property type="term" value="F:telomerase activity"/>
    <property type="evidence" value="ECO:0007669"/>
    <property type="project" value="InterPro"/>
</dbReference>
<comment type="caution">
    <text evidence="15">The sequence shown here is derived from an EMBL/GenBank/DDBJ whole genome shotgun (WGS) entry which is preliminary data.</text>
</comment>
<dbReference type="AlphaFoldDB" id="A0A8H7ZCQ0"/>
<dbReference type="PANTHER" id="PTHR12066">
    <property type="entry name" value="TELOMERASE REVERSE TRANSCRIPTASE"/>
    <property type="match status" value="1"/>
</dbReference>
<dbReference type="RefSeq" id="XP_067546652.1">
    <property type="nucleotide sequence ID" value="XM_067694320.1"/>
</dbReference>
<keyword evidence="10 13" id="KW-0695">RNA-directed DNA polymerase</keyword>
<dbReference type="GO" id="GO:0000781">
    <property type="term" value="C:chromosome, telomeric region"/>
    <property type="evidence" value="ECO:0007669"/>
    <property type="project" value="UniProtKB-SubCell"/>
</dbReference>
<dbReference type="InterPro" id="IPR000477">
    <property type="entry name" value="RT_dom"/>
</dbReference>
<sequence>MESAQTLLQFISGQQPSTQEPSTFNEFLSSVKVVPLDNEYKHRISSKLKFRKDYKKYVKSLVAELLRSESDNVLISGLPKLHQIKFQKASSNLIYTSFVINELHTYNWKRVFEILGSERMTDLLTNWKGFIKKEARLIQIFGDRITYGQKDVTDVSNLIRKSLVFHHSQSRPRYWEFTLINSEPDQLMGEIFGENTKAKRFKRVRFLLKTIIEHDKACRYQLLYQSMLIGQRPINPHKICSNASTFQEVIRFVFVILGKLLSLEAWGGQENKTIIRKRVEEFLKLDSRGALQVHDIVKGLRLNDFHWLGTTSKVTSKQDFEIRQKLLQQYVHWLFSTIVRNIIRSFWFVAESADGEVFYFPRHIWHKISYLWLEMYSGDNLIKSGLTGQEKYNYGMLKLIPKKDTFRLICVPAKRSPTLLDSKLSADEQREQDIKFNIYRANVLRPVRLILQTNLAERRNIDPCYSTTASSTHQIAERILAFKADLSQKFPTMPKLYFVKFDMKECYDRMNQKKLIEKVISLFRDDKSDTKFYFRSVGKMRLNLKQQSFKHLASSNLADLDILSDETPGGNNSILVDSGKTMYLTRKEVITECIQQIFGAKCYIPDRKTQSLKFFRRKQGVFQGFSLSSIFCDILYSALVAEHFRFLWESDSPFFLTRLVDDFLFITPDVDQYTKVLEIISDGRLETYGAYVNKDKTQIVDHASSTSVLQFVGLEIEVDNLNVTTNYSRFGSLSTSNYRTFKDLLQYLKIAYTARLHDYMLSCEKNSETTVLKNISNLLSFILSSFNRSFQRISHIDVFIPDQFIKFLWNILFLTLRKFENCNHNSDFSDELLDSLMTTISAVLSHGPQYKVIVDKLKQLSLDVSTVSQA</sequence>
<evidence type="ECO:0000313" key="15">
    <source>
        <dbReference type="EMBL" id="KAG5417536.1"/>
    </source>
</evidence>
<dbReference type="Pfam" id="PF12009">
    <property type="entry name" value="Telomerase_RBD"/>
    <property type="match status" value="1"/>
</dbReference>
<dbReference type="Gene3D" id="3.30.70.2630">
    <property type="match status" value="1"/>
</dbReference>
<evidence type="ECO:0000256" key="5">
    <source>
        <dbReference type="ARBA" id="ARBA00022679"/>
    </source>
</evidence>
<dbReference type="InterPro" id="IPR021891">
    <property type="entry name" value="Telomerase_RBD"/>
</dbReference>
<comment type="similarity">
    <text evidence="1 13">Belongs to the reverse transcriptase family. Telomerase subfamily.</text>
</comment>
<dbReference type="PROSITE" id="PS50878">
    <property type="entry name" value="RT_POL"/>
    <property type="match status" value="1"/>
</dbReference>
<evidence type="ECO:0000256" key="10">
    <source>
        <dbReference type="ARBA" id="ARBA00022918"/>
    </source>
</evidence>
<dbReference type="GO" id="GO:0000333">
    <property type="term" value="C:telomerase catalytic core complex"/>
    <property type="evidence" value="ECO:0007669"/>
    <property type="project" value="TreeGrafter"/>
</dbReference>
<evidence type="ECO:0000256" key="13">
    <source>
        <dbReference type="RuleBase" id="RU365061"/>
    </source>
</evidence>
<keyword evidence="9 13" id="KW-0779">Telomere</keyword>
<comment type="subcellular location">
    <subcellularLocation>
        <location evidence="13">Nucleus</location>
    </subcellularLocation>
    <subcellularLocation>
        <location evidence="13">Chromosome</location>
        <location evidence="13">Telomere</location>
    </subcellularLocation>
</comment>
<keyword evidence="8 13" id="KW-0460">Magnesium</keyword>
<proteinExistence type="inferred from homology"/>
<name>A0A8H7ZCQ0_9ASCO</name>
<organism evidence="15 16">
    <name type="scientific">Candida metapsilosis</name>
    <dbReference type="NCBI Taxonomy" id="273372"/>
    <lineage>
        <taxon>Eukaryota</taxon>
        <taxon>Fungi</taxon>
        <taxon>Dikarya</taxon>
        <taxon>Ascomycota</taxon>
        <taxon>Saccharomycotina</taxon>
        <taxon>Pichiomycetes</taxon>
        <taxon>Debaryomycetaceae</taxon>
        <taxon>Candida/Lodderomyces clade</taxon>
        <taxon>Candida</taxon>
    </lineage>
</organism>
<evidence type="ECO:0000259" key="14">
    <source>
        <dbReference type="PROSITE" id="PS50878"/>
    </source>
</evidence>
<keyword evidence="11 13" id="KW-0539">Nucleus</keyword>
<evidence type="ECO:0000256" key="3">
    <source>
        <dbReference type="ARBA" id="ARBA00016182"/>
    </source>
</evidence>